<accession>A0A0M3ISU9</accession>
<proteinExistence type="inferred from homology"/>
<comment type="similarity">
    <text evidence="1">Belongs to the cytochrome P450 family.</text>
</comment>
<dbReference type="Pfam" id="PF00067">
    <property type="entry name" value="p450"/>
    <property type="match status" value="1"/>
</dbReference>
<dbReference type="Gene3D" id="1.10.630.10">
    <property type="entry name" value="Cytochrome P450"/>
    <property type="match status" value="1"/>
</dbReference>
<dbReference type="InterPro" id="IPR001128">
    <property type="entry name" value="Cyt_P450"/>
</dbReference>
<protein>
    <submittedName>
        <fullName evidence="4">Cytochrome P450</fullName>
    </submittedName>
</protein>
<keyword evidence="2" id="KW-0503">Monooxygenase</keyword>
<sequence>MSYLGDTFAGRPMSYLGDTFAGRPMSYLGDTFAGRPMSYLYGIFTHHQPDGDGIILSQNEKWIHQRRFALRIFRDFGMGKKLMETKIDYHTDKLIEYIRQQIHRNAVK</sequence>
<evidence type="ECO:0000256" key="1">
    <source>
        <dbReference type="ARBA" id="ARBA00010617"/>
    </source>
</evidence>
<dbReference type="GO" id="GO:0004497">
    <property type="term" value="F:monooxygenase activity"/>
    <property type="evidence" value="ECO:0007669"/>
    <property type="project" value="UniProtKB-KW"/>
</dbReference>
<evidence type="ECO:0000313" key="4">
    <source>
        <dbReference type="WBParaSite" id="ALUE_0002182701-mRNA-1"/>
    </source>
</evidence>
<dbReference type="InterPro" id="IPR036396">
    <property type="entry name" value="Cyt_P450_sf"/>
</dbReference>
<keyword evidence="3" id="KW-1185">Reference proteome</keyword>
<dbReference type="GO" id="GO:0005506">
    <property type="term" value="F:iron ion binding"/>
    <property type="evidence" value="ECO:0007669"/>
    <property type="project" value="InterPro"/>
</dbReference>
<reference evidence="4" key="1">
    <citation type="submission" date="2017-02" db="UniProtKB">
        <authorList>
            <consortium name="WormBaseParasite"/>
        </authorList>
    </citation>
    <scope>IDENTIFICATION</scope>
</reference>
<evidence type="ECO:0000256" key="2">
    <source>
        <dbReference type="ARBA" id="ARBA00023033"/>
    </source>
</evidence>
<dbReference type="GO" id="GO:0020037">
    <property type="term" value="F:heme binding"/>
    <property type="evidence" value="ECO:0007669"/>
    <property type="project" value="InterPro"/>
</dbReference>
<keyword evidence="2" id="KW-0560">Oxidoreductase</keyword>
<dbReference type="PANTHER" id="PTHR24284:SF1">
    <property type="entry name" value="CYTOCHROME P450 FAMILY"/>
    <property type="match status" value="1"/>
</dbReference>
<dbReference type="AlphaFoldDB" id="A0A0M3ISU9"/>
<organism evidence="3 4">
    <name type="scientific">Ascaris lumbricoides</name>
    <name type="common">Giant roundworm</name>
    <dbReference type="NCBI Taxonomy" id="6252"/>
    <lineage>
        <taxon>Eukaryota</taxon>
        <taxon>Metazoa</taxon>
        <taxon>Ecdysozoa</taxon>
        <taxon>Nematoda</taxon>
        <taxon>Chromadorea</taxon>
        <taxon>Rhabditida</taxon>
        <taxon>Spirurina</taxon>
        <taxon>Ascaridomorpha</taxon>
        <taxon>Ascaridoidea</taxon>
        <taxon>Ascarididae</taxon>
        <taxon>Ascaris</taxon>
    </lineage>
</organism>
<dbReference type="GO" id="GO:0016705">
    <property type="term" value="F:oxidoreductase activity, acting on paired donors, with incorporation or reduction of molecular oxygen"/>
    <property type="evidence" value="ECO:0007669"/>
    <property type="project" value="InterPro"/>
</dbReference>
<dbReference type="Proteomes" id="UP000036681">
    <property type="component" value="Unplaced"/>
</dbReference>
<dbReference type="WBParaSite" id="ALUE_0002182701-mRNA-1">
    <property type="protein sequence ID" value="ALUE_0002182701-mRNA-1"/>
    <property type="gene ID" value="ALUE_0002182701"/>
</dbReference>
<name>A0A0M3ISU9_ASCLU</name>
<dbReference type="SUPFAM" id="SSF48264">
    <property type="entry name" value="Cytochrome P450"/>
    <property type="match status" value="1"/>
</dbReference>
<dbReference type="PANTHER" id="PTHR24284">
    <property type="entry name" value="CYTOCHROME P450 FAMILY"/>
    <property type="match status" value="1"/>
</dbReference>
<evidence type="ECO:0000313" key="3">
    <source>
        <dbReference type="Proteomes" id="UP000036681"/>
    </source>
</evidence>